<dbReference type="KEGG" id="ehx:EMIHUDRAFT_229520"/>
<evidence type="ECO:0000313" key="1">
    <source>
        <dbReference type="EnsemblProtists" id="EOD33583"/>
    </source>
</evidence>
<accession>A0A0D3KCU8</accession>
<dbReference type="Proteomes" id="UP000013827">
    <property type="component" value="Unassembled WGS sequence"/>
</dbReference>
<evidence type="ECO:0000313" key="2">
    <source>
        <dbReference type="Proteomes" id="UP000013827"/>
    </source>
</evidence>
<proteinExistence type="predicted"/>
<dbReference type="EnsemblProtists" id="EOD33583">
    <property type="protein sequence ID" value="EOD33583"/>
    <property type="gene ID" value="EMIHUDRAFT_229520"/>
</dbReference>
<protein>
    <submittedName>
        <fullName evidence="1">Uncharacterized protein</fullName>
    </submittedName>
</protein>
<dbReference type="AlphaFoldDB" id="A0A0D3KCU8"/>
<dbReference type="HOGENOM" id="CLU_1800110_0_0_1"/>
<dbReference type="GeneID" id="17278853"/>
<name>A0A0D3KCU8_EMIH1</name>
<sequence length="144" mass="16354">MAYRMKMFKSQKPSSVDLRDLRVSDFKRVPGFNYVSAEDEHTDNSLWIEGRVGDVFVNTPKMFQSVMSVWCARPSDLGSDMWLAVVEIPSKQQNAPLFGTLESGFVPACRRCRFLANFWLDQFVDKVASELLLLDCAAEPAHRG</sequence>
<reference evidence="1" key="2">
    <citation type="submission" date="2024-10" db="UniProtKB">
        <authorList>
            <consortium name="EnsemblProtists"/>
        </authorList>
    </citation>
    <scope>IDENTIFICATION</scope>
</reference>
<dbReference type="RefSeq" id="XP_005786012.1">
    <property type="nucleotide sequence ID" value="XM_005785955.1"/>
</dbReference>
<keyword evidence="2" id="KW-1185">Reference proteome</keyword>
<reference evidence="2" key="1">
    <citation type="journal article" date="2013" name="Nature">
        <title>Pan genome of the phytoplankton Emiliania underpins its global distribution.</title>
        <authorList>
            <person name="Read B.A."/>
            <person name="Kegel J."/>
            <person name="Klute M.J."/>
            <person name="Kuo A."/>
            <person name="Lefebvre S.C."/>
            <person name="Maumus F."/>
            <person name="Mayer C."/>
            <person name="Miller J."/>
            <person name="Monier A."/>
            <person name="Salamov A."/>
            <person name="Young J."/>
            <person name="Aguilar M."/>
            <person name="Claverie J.M."/>
            <person name="Frickenhaus S."/>
            <person name="Gonzalez K."/>
            <person name="Herman E.K."/>
            <person name="Lin Y.C."/>
            <person name="Napier J."/>
            <person name="Ogata H."/>
            <person name="Sarno A.F."/>
            <person name="Shmutz J."/>
            <person name="Schroeder D."/>
            <person name="de Vargas C."/>
            <person name="Verret F."/>
            <person name="von Dassow P."/>
            <person name="Valentin K."/>
            <person name="Van de Peer Y."/>
            <person name="Wheeler G."/>
            <person name="Dacks J.B."/>
            <person name="Delwiche C.F."/>
            <person name="Dyhrman S.T."/>
            <person name="Glockner G."/>
            <person name="John U."/>
            <person name="Richards T."/>
            <person name="Worden A.Z."/>
            <person name="Zhang X."/>
            <person name="Grigoriev I.V."/>
            <person name="Allen A.E."/>
            <person name="Bidle K."/>
            <person name="Borodovsky M."/>
            <person name="Bowler C."/>
            <person name="Brownlee C."/>
            <person name="Cock J.M."/>
            <person name="Elias M."/>
            <person name="Gladyshev V.N."/>
            <person name="Groth M."/>
            <person name="Guda C."/>
            <person name="Hadaegh A."/>
            <person name="Iglesias-Rodriguez M.D."/>
            <person name="Jenkins J."/>
            <person name="Jones B.M."/>
            <person name="Lawson T."/>
            <person name="Leese F."/>
            <person name="Lindquist E."/>
            <person name="Lobanov A."/>
            <person name="Lomsadze A."/>
            <person name="Malik S.B."/>
            <person name="Marsh M.E."/>
            <person name="Mackinder L."/>
            <person name="Mock T."/>
            <person name="Mueller-Roeber B."/>
            <person name="Pagarete A."/>
            <person name="Parker M."/>
            <person name="Probert I."/>
            <person name="Quesneville H."/>
            <person name="Raines C."/>
            <person name="Rensing S.A."/>
            <person name="Riano-Pachon D.M."/>
            <person name="Richier S."/>
            <person name="Rokitta S."/>
            <person name="Shiraiwa Y."/>
            <person name="Soanes D.M."/>
            <person name="van der Giezen M."/>
            <person name="Wahlund T.M."/>
            <person name="Williams B."/>
            <person name="Wilson W."/>
            <person name="Wolfe G."/>
            <person name="Wurch L.L."/>
        </authorList>
    </citation>
    <scope>NUCLEOTIDE SEQUENCE</scope>
</reference>
<organism evidence="1 2">
    <name type="scientific">Emiliania huxleyi (strain CCMP1516)</name>
    <dbReference type="NCBI Taxonomy" id="280463"/>
    <lineage>
        <taxon>Eukaryota</taxon>
        <taxon>Haptista</taxon>
        <taxon>Haptophyta</taxon>
        <taxon>Prymnesiophyceae</taxon>
        <taxon>Isochrysidales</taxon>
        <taxon>Noelaerhabdaceae</taxon>
        <taxon>Emiliania</taxon>
    </lineage>
</organism>
<dbReference type="PaxDb" id="2903-EOD33583"/>